<dbReference type="Proteomes" id="UP001278500">
    <property type="component" value="Unassembled WGS sequence"/>
</dbReference>
<protein>
    <recommendedName>
        <fullName evidence="4">Zn(2)-C6 fungal-type domain-containing protein</fullName>
    </recommendedName>
</protein>
<gene>
    <name evidence="2" type="ORF">B0H65DRAFT_551932</name>
</gene>
<reference evidence="2" key="2">
    <citation type="submission" date="2023-06" db="EMBL/GenBank/DDBJ databases">
        <authorList>
            <consortium name="Lawrence Berkeley National Laboratory"/>
            <person name="Haridas S."/>
            <person name="Hensen N."/>
            <person name="Bonometti L."/>
            <person name="Westerberg I."/>
            <person name="Brannstrom I.O."/>
            <person name="Guillou S."/>
            <person name="Cros-Aarteil S."/>
            <person name="Calhoun S."/>
            <person name="Kuo A."/>
            <person name="Mondo S."/>
            <person name="Pangilinan J."/>
            <person name="Riley R."/>
            <person name="Labutti K."/>
            <person name="Andreopoulos B."/>
            <person name="Lipzen A."/>
            <person name="Chen C."/>
            <person name="Yanf M."/>
            <person name="Daum C."/>
            <person name="Ng V."/>
            <person name="Clum A."/>
            <person name="Steindorff A."/>
            <person name="Ohm R."/>
            <person name="Martin F."/>
            <person name="Silar P."/>
            <person name="Natvig D."/>
            <person name="Lalanne C."/>
            <person name="Gautier V."/>
            <person name="Ament-Velasquez S.L."/>
            <person name="Kruys A."/>
            <person name="Hutchinson M.I."/>
            <person name="Powell A.J."/>
            <person name="Barry K."/>
            <person name="Miller A.N."/>
            <person name="Grigoriev I.V."/>
            <person name="Debuchy R."/>
            <person name="Gladieux P."/>
            <person name="Thoren M.H."/>
            <person name="Johannesson H."/>
        </authorList>
    </citation>
    <scope>NUCLEOTIDE SEQUENCE</scope>
    <source>
        <strain evidence="2">CBS 560.94</strain>
    </source>
</reference>
<name>A0AAE0J8Z0_9PEZI</name>
<comment type="caution">
    <text evidence="2">The sequence shown here is derived from an EMBL/GenBank/DDBJ whole genome shotgun (WGS) entry which is preliminary data.</text>
</comment>
<proteinExistence type="predicted"/>
<feature type="coiled-coil region" evidence="1">
    <location>
        <begin position="42"/>
        <end position="112"/>
    </location>
</feature>
<evidence type="ECO:0000313" key="3">
    <source>
        <dbReference type="Proteomes" id="UP001278500"/>
    </source>
</evidence>
<evidence type="ECO:0008006" key="4">
    <source>
        <dbReference type="Google" id="ProtNLM"/>
    </source>
</evidence>
<sequence>MPCSNCHRNGRSCIIDPSISNSCSECVRRKVSCDGVDVGAQLVNAMEECHRLEVEEDKLLREIMELQSRILRTREQKRHMQKRQKELFDRCMVEHEKEVREELEASESYEEH</sequence>
<dbReference type="GeneID" id="87867011"/>
<keyword evidence="3" id="KW-1185">Reference proteome</keyword>
<evidence type="ECO:0000313" key="2">
    <source>
        <dbReference type="EMBL" id="KAK3339190.1"/>
    </source>
</evidence>
<evidence type="ECO:0000256" key="1">
    <source>
        <dbReference type="SAM" id="Coils"/>
    </source>
</evidence>
<keyword evidence="1" id="KW-0175">Coiled coil</keyword>
<dbReference type="EMBL" id="JAUEPP010000007">
    <property type="protein sequence ID" value="KAK3339190.1"/>
    <property type="molecule type" value="Genomic_DNA"/>
</dbReference>
<dbReference type="RefSeq" id="XP_062678550.1">
    <property type="nucleotide sequence ID" value="XM_062829857.1"/>
</dbReference>
<organism evidence="2 3">
    <name type="scientific">Neurospora tetraspora</name>
    <dbReference type="NCBI Taxonomy" id="94610"/>
    <lineage>
        <taxon>Eukaryota</taxon>
        <taxon>Fungi</taxon>
        <taxon>Dikarya</taxon>
        <taxon>Ascomycota</taxon>
        <taxon>Pezizomycotina</taxon>
        <taxon>Sordariomycetes</taxon>
        <taxon>Sordariomycetidae</taxon>
        <taxon>Sordariales</taxon>
        <taxon>Sordariaceae</taxon>
        <taxon>Neurospora</taxon>
    </lineage>
</organism>
<dbReference type="AlphaFoldDB" id="A0AAE0J8Z0"/>
<reference evidence="2" key="1">
    <citation type="journal article" date="2023" name="Mol. Phylogenet. Evol.">
        <title>Genome-scale phylogeny and comparative genomics of the fungal order Sordariales.</title>
        <authorList>
            <person name="Hensen N."/>
            <person name="Bonometti L."/>
            <person name="Westerberg I."/>
            <person name="Brannstrom I.O."/>
            <person name="Guillou S."/>
            <person name="Cros-Aarteil S."/>
            <person name="Calhoun S."/>
            <person name="Haridas S."/>
            <person name="Kuo A."/>
            <person name="Mondo S."/>
            <person name="Pangilinan J."/>
            <person name="Riley R."/>
            <person name="LaButti K."/>
            <person name="Andreopoulos B."/>
            <person name="Lipzen A."/>
            <person name="Chen C."/>
            <person name="Yan M."/>
            <person name="Daum C."/>
            <person name="Ng V."/>
            <person name="Clum A."/>
            <person name="Steindorff A."/>
            <person name="Ohm R.A."/>
            <person name="Martin F."/>
            <person name="Silar P."/>
            <person name="Natvig D.O."/>
            <person name="Lalanne C."/>
            <person name="Gautier V."/>
            <person name="Ament-Velasquez S.L."/>
            <person name="Kruys A."/>
            <person name="Hutchinson M.I."/>
            <person name="Powell A.J."/>
            <person name="Barry K."/>
            <person name="Miller A.N."/>
            <person name="Grigoriev I.V."/>
            <person name="Debuchy R."/>
            <person name="Gladieux P."/>
            <person name="Hiltunen Thoren M."/>
            <person name="Johannesson H."/>
        </authorList>
    </citation>
    <scope>NUCLEOTIDE SEQUENCE</scope>
    <source>
        <strain evidence="2">CBS 560.94</strain>
    </source>
</reference>
<accession>A0AAE0J8Z0</accession>